<evidence type="ECO:0000256" key="1">
    <source>
        <dbReference type="ARBA" id="ARBA00022448"/>
    </source>
</evidence>
<keyword evidence="2" id="KW-0677">Repeat</keyword>
<name>A0ABN7PNX4_TIMPD</name>
<evidence type="ECO:0000313" key="4">
    <source>
        <dbReference type="EMBL" id="CAG2069388.1"/>
    </source>
</evidence>
<dbReference type="PANTHER" id="PTHR19229:SF36">
    <property type="entry name" value="ATP-BINDING CASSETTE SUB-FAMILY A MEMBER 2"/>
    <property type="match status" value="1"/>
</dbReference>
<gene>
    <name evidence="4" type="ORF">TPAB3V08_LOCUS16330</name>
</gene>
<dbReference type="Gene3D" id="3.40.50.300">
    <property type="entry name" value="P-loop containing nucleotide triphosphate hydrolases"/>
    <property type="match status" value="1"/>
</dbReference>
<keyword evidence="5" id="KW-1185">Reference proteome</keyword>
<evidence type="ECO:0000259" key="3">
    <source>
        <dbReference type="Pfam" id="PF00005"/>
    </source>
</evidence>
<evidence type="ECO:0000313" key="5">
    <source>
        <dbReference type="Proteomes" id="UP001153148"/>
    </source>
</evidence>
<comment type="caution">
    <text evidence="4">The sequence shown here is derived from an EMBL/GenBank/DDBJ whole genome shotgun (WGS) entry which is preliminary data.</text>
</comment>
<dbReference type="InterPro" id="IPR027417">
    <property type="entry name" value="P-loop_NTPase"/>
</dbReference>
<feature type="domain" description="ABC transporter" evidence="3">
    <location>
        <begin position="3"/>
        <end position="86"/>
    </location>
</feature>
<proteinExistence type="predicted"/>
<keyword evidence="1" id="KW-0813">Transport</keyword>
<dbReference type="EMBL" id="CAJPIN010135124">
    <property type="protein sequence ID" value="CAG2069388.1"/>
    <property type="molecule type" value="Genomic_DNA"/>
</dbReference>
<sequence length="87" mass="9873">MARVRESLGLCPQHNLLFKDLTVKEHLMFFSRLKGLTKQEANSEAKDLLNKLNMNDKRHNKPHELSGGMKRKVSLGIALVGVSKVIY</sequence>
<dbReference type="Proteomes" id="UP001153148">
    <property type="component" value="Unassembled WGS sequence"/>
</dbReference>
<dbReference type="InterPro" id="IPR026082">
    <property type="entry name" value="ABCA"/>
</dbReference>
<evidence type="ECO:0000256" key="2">
    <source>
        <dbReference type="ARBA" id="ARBA00022737"/>
    </source>
</evidence>
<accession>A0ABN7PNX4</accession>
<organism evidence="4 5">
    <name type="scientific">Timema podura</name>
    <name type="common">Walking stick</name>
    <dbReference type="NCBI Taxonomy" id="61482"/>
    <lineage>
        <taxon>Eukaryota</taxon>
        <taxon>Metazoa</taxon>
        <taxon>Ecdysozoa</taxon>
        <taxon>Arthropoda</taxon>
        <taxon>Hexapoda</taxon>
        <taxon>Insecta</taxon>
        <taxon>Pterygota</taxon>
        <taxon>Neoptera</taxon>
        <taxon>Polyneoptera</taxon>
        <taxon>Phasmatodea</taxon>
        <taxon>Timematodea</taxon>
        <taxon>Timematoidea</taxon>
        <taxon>Timematidae</taxon>
        <taxon>Timema</taxon>
    </lineage>
</organism>
<dbReference type="InterPro" id="IPR003439">
    <property type="entry name" value="ABC_transporter-like_ATP-bd"/>
</dbReference>
<dbReference type="Pfam" id="PF00005">
    <property type="entry name" value="ABC_tran"/>
    <property type="match status" value="1"/>
</dbReference>
<protein>
    <recommendedName>
        <fullName evidence="3">ABC transporter domain-containing protein</fullName>
    </recommendedName>
</protein>
<dbReference type="PANTHER" id="PTHR19229">
    <property type="entry name" value="ATP-BINDING CASSETTE TRANSPORTER SUBFAMILY A ABCA"/>
    <property type="match status" value="1"/>
</dbReference>
<reference evidence="4" key="1">
    <citation type="submission" date="2021-03" db="EMBL/GenBank/DDBJ databases">
        <authorList>
            <person name="Tran Van P."/>
        </authorList>
    </citation>
    <scope>NUCLEOTIDE SEQUENCE</scope>
</reference>
<dbReference type="SUPFAM" id="SSF52540">
    <property type="entry name" value="P-loop containing nucleoside triphosphate hydrolases"/>
    <property type="match status" value="1"/>
</dbReference>